<dbReference type="SUPFAM" id="SSF48371">
    <property type="entry name" value="ARM repeat"/>
    <property type="match status" value="1"/>
</dbReference>
<dbReference type="GO" id="GO:0031267">
    <property type="term" value="F:small GTPase binding"/>
    <property type="evidence" value="ECO:0007669"/>
    <property type="project" value="InterPro"/>
</dbReference>
<evidence type="ECO:0000256" key="4">
    <source>
        <dbReference type="ARBA" id="ARBA00023242"/>
    </source>
</evidence>
<proteinExistence type="predicted"/>
<protein>
    <recommendedName>
        <fullName evidence="5">Importin N-terminal domain-containing protein</fullName>
    </recommendedName>
</protein>
<dbReference type="FunCoup" id="A0A409Y8R3">
    <property type="interactions" value="583"/>
</dbReference>
<keyword evidence="2" id="KW-0813">Transport</keyword>
<dbReference type="InParanoid" id="A0A409Y8R3"/>
<evidence type="ECO:0000256" key="3">
    <source>
        <dbReference type="ARBA" id="ARBA00022927"/>
    </source>
</evidence>
<dbReference type="GO" id="GO:0005635">
    <property type="term" value="C:nuclear envelope"/>
    <property type="evidence" value="ECO:0007669"/>
    <property type="project" value="TreeGrafter"/>
</dbReference>
<gene>
    <name evidence="6" type="ORF">CVT24_005305</name>
</gene>
<organism evidence="6 7">
    <name type="scientific">Panaeolus cyanescens</name>
    <dbReference type="NCBI Taxonomy" id="181874"/>
    <lineage>
        <taxon>Eukaryota</taxon>
        <taxon>Fungi</taxon>
        <taxon>Dikarya</taxon>
        <taxon>Basidiomycota</taxon>
        <taxon>Agaricomycotina</taxon>
        <taxon>Agaricomycetes</taxon>
        <taxon>Agaricomycetidae</taxon>
        <taxon>Agaricales</taxon>
        <taxon>Agaricineae</taxon>
        <taxon>Galeropsidaceae</taxon>
        <taxon>Panaeolus</taxon>
    </lineage>
</organism>
<dbReference type="GO" id="GO:0005829">
    <property type="term" value="C:cytosol"/>
    <property type="evidence" value="ECO:0007669"/>
    <property type="project" value="TreeGrafter"/>
</dbReference>
<dbReference type="PANTHER" id="PTHR10997">
    <property type="entry name" value="IMPORTIN-7, 8, 11"/>
    <property type="match status" value="1"/>
</dbReference>
<accession>A0A409Y8R3</accession>
<evidence type="ECO:0000313" key="7">
    <source>
        <dbReference type="Proteomes" id="UP000284842"/>
    </source>
</evidence>
<comment type="subcellular location">
    <subcellularLocation>
        <location evidence="1">Nucleus</location>
    </subcellularLocation>
</comment>
<evidence type="ECO:0000313" key="6">
    <source>
        <dbReference type="EMBL" id="PPQ99515.1"/>
    </source>
</evidence>
<evidence type="ECO:0000256" key="1">
    <source>
        <dbReference type="ARBA" id="ARBA00004123"/>
    </source>
</evidence>
<evidence type="ECO:0000259" key="5">
    <source>
        <dbReference type="PROSITE" id="PS50166"/>
    </source>
</evidence>
<dbReference type="OrthoDB" id="431626at2759"/>
<dbReference type="PROSITE" id="PS50166">
    <property type="entry name" value="IMPORTIN_B_NT"/>
    <property type="match status" value="1"/>
</dbReference>
<dbReference type="EMBL" id="NHTK01001355">
    <property type="protein sequence ID" value="PPQ99515.1"/>
    <property type="molecule type" value="Genomic_DNA"/>
</dbReference>
<dbReference type="GO" id="GO:0006606">
    <property type="term" value="P:protein import into nucleus"/>
    <property type="evidence" value="ECO:0007669"/>
    <property type="project" value="TreeGrafter"/>
</dbReference>
<feature type="domain" description="Importin N-terminal" evidence="5">
    <location>
        <begin position="24"/>
        <end position="101"/>
    </location>
</feature>
<evidence type="ECO:0000256" key="2">
    <source>
        <dbReference type="ARBA" id="ARBA00022448"/>
    </source>
</evidence>
<dbReference type="SMART" id="SM00913">
    <property type="entry name" value="IBN_N"/>
    <property type="match status" value="1"/>
</dbReference>
<name>A0A409Y8R3_9AGAR</name>
<dbReference type="InterPro" id="IPR056840">
    <property type="entry name" value="HEAT_IPO9_central"/>
</dbReference>
<dbReference type="STRING" id="181874.A0A409Y8R3"/>
<dbReference type="InterPro" id="IPR001494">
    <property type="entry name" value="Importin-beta_N"/>
</dbReference>
<dbReference type="InterPro" id="IPR016024">
    <property type="entry name" value="ARM-type_fold"/>
</dbReference>
<keyword evidence="7" id="KW-1185">Reference proteome</keyword>
<dbReference type="AlphaFoldDB" id="A0A409Y8R3"/>
<keyword evidence="4" id="KW-0539">Nucleus</keyword>
<dbReference type="Pfam" id="PF03810">
    <property type="entry name" value="IBN_N"/>
    <property type="match status" value="1"/>
</dbReference>
<dbReference type="Pfam" id="PF25018">
    <property type="entry name" value="HEAT_IPO9_c"/>
    <property type="match status" value="1"/>
</dbReference>
<reference evidence="6 7" key="1">
    <citation type="journal article" date="2018" name="Evol. Lett.">
        <title>Horizontal gene cluster transfer increased hallucinogenic mushroom diversity.</title>
        <authorList>
            <person name="Reynolds H.T."/>
            <person name="Vijayakumar V."/>
            <person name="Gluck-Thaler E."/>
            <person name="Korotkin H.B."/>
            <person name="Matheny P.B."/>
            <person name="Slot J.C."/>
        </authorList>
    </citation>
    <scope>NUCLEOTIDE SEQUENCE [LARGE SCALE GENOMIC DNA]</scope>
    <source>
        <strain evidence="6 7">2629</strain>
    </source>
</reference>
<dbReference type="PANTHER" id="PTHR10997:SF9">
    <property type="entry name" value="IMPORTIN-9"/>
    <property type="match status" value="1"/>
</dbReference>
<dbReference type="Gene3D" id="1.25.10.10">
    <property type="entry name" value="Leucine-rich Repeat Variant"/>
    <property type="match status" value="1"/>
</dbReference>
<dbReference type="InterPro" id="IPR011989">
    <property type="entry name" value="ARM-like"/>
</dbReference>
<comment type="caution">
    <text evidence="6">The sequence shown here is derived from an EMBL/GenBank/DDBJ whole genome shotgun (WGS) entry which is preliminary data.</text>
</comment>
<sequence length="1024" mass="112138">MSTAEVAQCLAATLNTDSNVRITAELQLNELFTRPETGVSLSQLALSTDSDANNDQHMACLSLRKYVRERWSPYFATFKGNPPPVQIKQQIRESVFRGLSDPQSKIRSLCAHTLSSIANADWPDEYPDLLNNLIGLLSSNSSVSVHGAMQVFAEFIKSDLTEDQILPILRDLLPVLLHILGAPDTHNAPTRARTVSVFRQCVTALFMVKDQHPQSVKEATATVLPVWLEAFKVLLNIDPTQDVNNVSNWDGLTVRIQIFKTLDTLHTSFPRALVPYLPDLLNASLRHLQVLYPTFVQYYIASSDSPPSTSEEEPVELAQLLCPIIDFLAAVVRGGKCKEWLANENIGALIESVFKYTQMTDDDIETWEQNANAFISQEDDETQTYSVRVAGFDLLSSLIERAPIATVQAFQSLLQQTIAVSEGNRSGADQDSWWRPLEAALASIGSVAETVTDCIEDEQESGRAKPIDIDSLLTNVIPPIVTSSEFPFLQGRGFVFASQFSKSLPLQAAAQYLEAAIQVLESAESSVPVKISAVRAVLNFCEGGEDSALAPFAPRIARDLGPLVLVASEDTLSLVLEALSVVLEVDQSKWLTEELAEGLVNAALEVWQKNTDDPLFLSILTDIMENLASSPAPGIYQTVVKHALPPLTNVIQSTSEKESWISSAAIDLISSLVKGSPDSGLGDGFFGLLASSLFSLLNQTADRDVVQSGITLLTLIIRKDCNQILSWTDSTGRSGLELVLAVIAHTLRNQDESGGLQIGDLIIHLLRKAGESVLPVLPDLLQAMVSCMRTAKTATFTQSLVIPFAFLINNQLDTIVSHLETMTVEGRTGLDIVIQTWCENAETFQGFWPSRISTLALTQLLASPRLSLRSLMVKGDMIIKPETKDAPHEFTSIPFPVKALKLILKDIQSGGEAAVFSAQGDTFDVQSDDGDDDWAEEDNAKPDEFAFLSDMLGPRGVAFDNDEILESNDDEDLKNDPVSQIDMPSHLMTFIKECAAHNTNDFSHIVDQLSAEEMLVVNRVVNSN</sequence>
<dbReference type="Proteomes" id="UP000284842">
    <property type="component" value="Unassembled WGS sequence"/>
</dbReference>
<keyword evidence="3" id="KW-0653">Protein transport</keyword>